<evidence type="ECO:0000313" key="2">
    <source>
        <dbReference type="EMBL" id="TQL51262.1"/>
    </source>
</evidence>
<dbReference type="EMBL" id="VFOP01000001">
    <property type="protein sequence ID" value="TQL51262.1"/>
    <property type="molecule type" value="Genomic_DNA"/>
</dbReference>
<keyword evidence="3" id="KW-1185">Reference proteome</keyword>
<organism evidence="2 3">
    <name type="scientific">Ornithinicoccus hortensis</name>
    <dbReference type="NCBI Taxonomy" id="82346"/>
    <lineage>
        <taxon>Bacteria</taxon>
        <taxon>Bacillati</taxon>
        <taxon>Actinomycetota</taxon>
        <taxon>Actinomycetes</taxon>
        <taxon>Micrococcales</taxon>
        <taxon>Intrasporangiaceae</taxon>
        <taxon>Ornithinicoccus</taxon>
    </lineage>
</organism>
<dbReference type="AlphaFoldDB" id="A0A542YT39"/>
<gene>
    <name evidence="2" type="ORF">FB467_2403</name>
</gene>
<feature type="region of interest" description="Disordered" evidence="1">
    <location>
        <begin position="1"/>
        <end position="43"/>
    </location>
</feature>
<feature type="compositionally biased region" description="Low complexity" evidence="1">
    <location>
        <begin position="34"/>
        <end position="43"/>
    </location>
</feature>
<sequence>MPDHKLPVPENPPPDDRKPVPNPYWGTHGEPGEEAQAQEAAEE</sequence>
<protein>
    <submittedName>
        <fullName evidence="2">Uncharacterized protein</fullName>
    </submittedName>
</protein>
<dbReference type="Proteomes" id="UP000319516">
    <property type="component" value="Unassembled WGS sequence"/>
</dbReference>
<dbReference type="RefSeq" id="WP_267128613.1">
    <property type="nucleotide sequence ID" value="NZ_BAAAIK010000010.1"/>
</dbReference>
<comment type="caution">
    <text evidence="2">The sequence shown here is derived from an EMBL/GenBank/DDBJ whole genome shotgun (WGS) entry which is preliminary data.</text>
</comment>
<name>A0A542YT39_9MICO</name>
<evidence type="ECO:0000256" key="1">
    <source>
        <dbReference type="SAM" id="MobiDB-lite"/>
    </source>
</evidence>
<reference evidence="2 3" key="1">
    <citation type="submission" date="2019-06" db="EMBL/GenBank/DDBJ databases">
        <title>Sequencing the genomes of 1000 actinobacteria strains.</title>
        <authorList>
            <person name="Klenk H.-P."/>
        </authorList>
    </citation>
    <scope>NUCLEOTIDE SEQUENCE [LARGE SCALE GENOMIC DNA]</scope>
    <source>
        <strain evidence="2 3">DSM 12335</strain>
    </source>
</reference>
<proteinExistence type="predicted"/>
<accession>A0A542YT39</accession>
<evidence type="ECO:0000313" key="3">
    <source>
        <dbReference type="Proteomes" id="UP000319516"/>
    </source>
</evidence>